<dbReference type="InterPro" id="IPR046348">
    <property type="entry name" value="SIS_dom_sf"/>
</dbReference>
<dbReference type="RefSeq" id="WP_166507214.1">
    <property type="nucleotide sequence ID" value="NZ_CP012661.1"/>
</dbReference>
<dbReference type="KEGG" id="daa:AKL17_4390"/>
<protein>
    <recommendedName>
        <fullName evidence="3">SIS domain-containing protein</fullName>
    </recommendedName>
</protein>
<keyword evidence="2" id="KW-1185">Reference proteome</keyword>
<organism evidence="1 2">
    <name type="scientific">Frigidibacter mobilis</name>
    <dbReference type="NCBI Taxonomy" id="1335048"/>
    <lineage>
        <taxon>Bacteria</taxon>
        <taxon>Pseudomonadati</taxon>
        <taxon>Pseudomonadota</taxon>
        <taxon>Alphaproteobacteria</taxon>
        <taxon>Rhodobacterales</taxon>
        <taxon>Paracoccaceae</taxon>
        <taxon>Frigidibacter</taxon>
    </lineage>
</organism>
<dbReference type="SUPFAM" id="SSF53697">
    <property type="entry name" value="SIS domain"/>
    <property type="match status" value="1"/>
</dbReference>
<accession>A0A159Z7Z7</accession>
<evidence type="ECO:0000313" key="2">
    <source>
        <dbReference type="Proteomes" id="UP000076128"/>
    </source>
</evidence>
<dbReference type="GO" id="GO:1901135">
    <property type="term" value="P:carbohydrate derivative metabolic process"/>
    <property type="evidence" value="ECO:0007669"/>
    <property type="project" value="InterPro"/>
</dbReference>
<gene>
    <name evidence="1" type="ORF">AKL17_4390</name>
</gene>
<sequence length="280" mass="30167">MMMVGSGGSYSVASFAAQMHELMEGETAKAVTPLEIISGPTTNAGIACFSASGRNRDIGVAFKAAAQREFSPLSALVLRDESPLHALGRRFQYADIVDFQSDSFKDGFLAVASLVASSVLIMRAYQASGPGSEELPSSLEELMHQTVFGWSAEDIASQAKELCLNRTVSLLFTNSLRATSVDLESRFVEAGLGNLHAADLRNFGHGRHFWMHKHKASTGIVCLVGDGMELLATKTLEALPQEIPRLRIDFRGPRHLQAIAGIVAGLHLSGLPPEKWSSLK</sequence>
<proteinExistence type="predicted"/>
<evidence type="ECO:0000313" key="1">
    <source>
        <dbReference type="EMBL" id="AMY71602.1"/>
    </source>
</evidence>
<name>A0A159Z7Z7_9RHOB</name>
<dbReference type="AlphaFoldDB" id="A0A159Z7Z7"/>
<dbReference type="Proteomes" id="UP000076128">
    <property type="component" value="Chromosome"/>
</dbReference>
<dbReference type="GO" id="GO:0097367">
    <property type="term" value="F:carbohydrate derivative binding"/>
    <property type="evidence" value="ECO:0007669"/>
    <property type="project" value="InterPro"/>
</dbReference>
<dbReference type="EMBL" id="CP012661">
    <property type="protein sequence ID" value="AMY71602.1"/>
    <property type="molecule type" value="Genomic_DNA"/>
</dbReference>
<dbReference type="STRING" id="1335048.AKL17_4390"/>
<evidence type="ECO:0008006" key="3">
    <source>
        <dbReference type="Google" id="ProtNLM"/>
    </source>
</evidence>
<reference evidence="1 2" key="1">
    <citation type="submission" date="2015-09" db="EMBL/GenBank/DDBJ databases">
        <title>Complete genome sequence of Defluviimonas alba cai42t isolated from an oilfield in Xinjiang.</title>
        <authorList>
            <person name="Geng S."/>
            <person name="Pan X."/>
            <person name="Wu X."/>
        </authorList>
    </citation>
    <scope>NUCLEOTIDE SEQUENCE [LARGE SCALE GENOMIC DNA]</scope>
    <source>
        <strain evidence="2">cai42</strain>
    </source>
</reference>